<accession>A0A9X2FBB8</accession>
<dbReference type="Proteomes" id="UP001155241">
    <property type="component" value="Unassembled WGS sequence"/>
</dbReference>
<dbReference type="PROSITE" id="PS50977">
    <property type="entry name" value="HTH_TETR_2"/>
    <property type="match status" value="1"/>
</dbReference>
<evidence type="ECO:0000313" key="7">
    <source>
        <dbReference type="Proteomes" id="UP001155241"/>
    </source>
</evidence>
<dbReference type="InterPro" id="IPR011075">
    <property type="entry name" value="TetR_C"/>
</dbReference>
<dbReference type="RefSeq" id="WP_252851303.1">
    <property type="nucleotide sequence ID" value="NZ_JAMXLR010000020.1"/>
</dbReference>
<evidence type="ECO:0000313" key="6">
    <source>
        <dbReference type="EMBL" id="MCO6043204.1"/>
    </source>
</evidence>
<dbReference type="InterPro" id="IPR036271">
    <property type="entry name" value="Tet_transcr_reg_TetR-rel_C_sf"/>
</dbReference>
<gene>
    <name evidence="6" type="ORF">NG895_04740</name>
</gene>
<dbReference type="Gene3D" id="1.10.357.10">
    <property type="entry name" value="Tetracycline Repressor, domain 2"/>
    <property type="match status" value="1"/>
</dbReference>
<feature type="domain" description="HTH tetR-type" evidence="5">
    <location>
        <begin position="4"/>
        <end position="64"/>
    </location>
</feature>
<dbReference type="InterPro" id="IPR001647">
    <property type="entry name" value="HTH_TetR"/>
</dbReference>
<comment type="caution">
    <text evidence="6">The sequence shown here is derived from an EMBL/GenBank/DDBJ whole genome shotgun (WGS) entry which is preliminary data.</text>
</comment>
<proteinExistence type="predicted"/>
<evidence type="ECO:0000256" key="1">
    <source>
        <dbReference type="ARBA" id="ARBA00023015"/>
    </source>
</evidence>
<dbReference type="AlphaFoldDB" id="A0A9X2FBB8"/>
<keyword evidence="7" id="KW-1185">Reference proteome</keyword>
<dbReference type="GO" id="GO:0003677">
    <property type="term" value="F:DNA binding"/>
    <property type="evidence" value="ECO:0007669"/>
    <property type="project" value="UniProtKB-UniRule"/>
</dbReference>
<keyword evidence="2 4" id="KW-0238">DNA-binding</keyword>
<dbReference type="SUPFAM" id="SSF46689">
    <property type="entry name" value="Homeodomain-like"/>
    <property type="match status" value="1"/>
</dbReference>
<reference evidence="6" key="1">
    <citation type="submission" date="2022-06" db="EMBL/GenBank/DDBJ databases">
        <title>Aeoliella straminimaris, a novel planctomycete from sediments.</title>
        <authorList>
            <person name="Vitorino I.R."/>
            <person name="Lage O.M."/>
        </authorList>
    </citation>
    <scope>NUCLEOTIDE SEQUENCE</scope>
    <source>
        <strain evidence="6">ICT_H6.2</strain>
    </source>
</reference>
<dbReference type="EMBL" id="JAMXLR010000020">
    <property type="protein sequence ID" value="MCO6043204.1"/>
    <property type="molecule type" value="Genomic_DNA"/>
</dbReference>
<sequence>MPELTTREKLVQAGHEIFYREGFLTVGLDRVLNEVGCSKQTFYNHFESKDDLICAVIEEHHRWWSQEQRERLQQIAGTDPRGQLLAMFDVMEQVMQAPEYHGCIFINAAVEFPQPHHPAHQTALQAKADGVKFLEELAEQAGALDPVALAQEVDMIIEGALITHQLSPTSNVVGIARRAAETLIEKYLPAVH</sequence>
<dbReference type="InterPro" id="IPR009057">
    <property type="entry name" value="Homeodomain-like_sf"/>
</dbReference>
<organism evidence="6 7">
    <name type="scientific">Aeoliella straminimaris</name>
    <dbReference type="NCBI Taxonomy" id="2954799"/>
    <lineage>
        <taxon>Bacteria</taxon>
        <taxon>Pseudomonadati</taxon>
        <taxon>Planctomycetota</taxon>
        <taxon>Planctomycetia</taxon>
        <taxon>Pirellulales</taxon>
        <taxon>Lacipirellulaceae</taxon>
        <taxon>Aeoliella</taxon>
    </lineage>
</organism>
<evidence type="ECO:0000256" key="4">
    <source>
        <dbReference type="PROSITE-ProRule" id="PRU00335"/>
    </source>
</evidence>
<evidence type="ECO:0000256" key="3">
    <source>
        <dbReference type="ARBA" id="ARBA00023163"/>
    </source>
</evidence>
<protein>
    <submittedName>
        <fullName evidence="6">TetR/AcrR family transcriptional regulator</fullName>
    </submittedName>
</protein>
<dbReference type="SUPFAM" id="SSF48498">
    <property type="entry name" value="Tetracyclin repressor-like, C-terminal domain"/>
    <property type="match status" value="1"/>
</dbReference>
<dbReference type="Pfam" id="PF16925">
    <property type="entry name" value="TetR_C_13"/>
    <property type="match status" value="1"/>
</dbReference>
<dbReference type="PANTHER" id="PTHR47506:SF6">
    <property type="entry name" value="HTH-TYPE TRANSCRIPTIONAL REPRESSOR NEMR"/>
    <property type="match status" value="1"/>
</dbReference>
<dbReference type="PRINTS" id="PR00455">
    <property type="entry name" value="HTHTETR"/>
</dbReference>
<keyword evidence="1" id="KW-0805">Transcription regulation</keyword>
<dbReference type="Pfam" id="PF00440">
    <property type="entry name" value="TetR_N"/>
    <property type="match status" value="1"/>
</dbReference>
<name>A0A9X2FBB8_9BACT</name>
<evidence type="ECO:0000256" key="2">
    <source>
        <dbReference type="ARBA" id="ARBA00023125"/>
    </source>
</evidence>
<evidence type="ECO:0000259" key="5">
    <source>
        <dbReference type="PROSITE" id="PS50977"/>
    </source>
</evidence>
<keyword evidence="3" id="KW-0804">Transcription</keyword>
<feature type="DNA-binding region" description="H-T-H motif" evidence="4">
    <location>
        <begin position="27"/>
        <end position="46"/>
    </location>
</feature>
<dbReference type="PANTHER" id="PTHR47506">
    <property type="entry name" value="TRANSCRIPTIONAL REGULATORY PROTEIN"/>
    <property type="match status" value="1"/>
</dbReference>